<organism evidence="2 3">
    <name type="scientific">Sphingomonas rubra</name>
    <dbReference type="NCBI Taxonomy" id="634430"/>
    <lineage>
        <taxon>Bacteria</taxon>
        <taxon>Pseudomonadati</taxon>
        <taxon>Pseudomonadota</taxon>
        <taxon>Alphaproteobacteria</taxon>
        <taxon>Sphingomonadales</taxon>
        <taxon>Sphingomonadaceae</taxon>
        <taxon>Sphingomonas</taxon>
    </lineage>
</organism>
<dbReference type="STRING" id="634430.SAMN04488241_11622"/>
<name>A0A1I5UU95_9SPHN</name>
<reference evidence="2 3" key="1">
    <citation type="submission" date="2016-10" db="EMBL/GenBank/DDBJ databases">
        <authorList>
            <person name="de Groot N.N."/>
        </authorList>
    </citation>
    <scope>NUCLEOTIDE SEQUENCE [LARGE SCALE GENOMIC DNA]</scope>
    <source>
        <strain evidence="2 3">CGMCC 1.9113</strain>
    </source>
</reference>
<protein>
    <submittedName>
        <fullName evidence="2">Uncharacterized protein</fullName>
    </submittedName>
</protein>
<dbReference type="OrthoDB" id="7564295at2"/>
<gene>
    <name evidence="2" type="ORF">SAMN04488241_11622</name>
</gene>
<evidence type="ECO:0000313" key="2">
    <source>
        <dbReference type="EMBL" id="SFP98792.1"/>
    </source>
</evidence>
<accession>A0A1I5UU95</accession>
<dbReference type="RefSeq" id="WP_093334477.1">
    <property type="nucleotide sequence ID" value="NZ_FOXP01000016.1"/>
</dbReference>
<dbReference type="Proteomes" id="UP000199586">
    <property type="component" value="Unassembled WGS sequence"/>
</dbReference>
<feature type="region of interest" description="Disordered" evidence="1">
    <location>
        <begin position="1"/>
        <end position="23"/>
    </location>
</feature>
<proteinExistence type="predicted"/>
<evidence type="ECO:0000313" key="3">
    <source>
        <dbReference type="Proteomes" id="UP000199586"/>
    </source>
</evidence>
<dbReference type="AlphaFoldDB" id="A0A1I5UU95"/>
<dbReference type="EMBL" id="FOXP01000016">
    <property type="protein sequence ID" value="SFP98792.1"/>
    <property type="molecule type" value="Genomic_DNA"/>
</dbReference>
<sequence>MATQLQHADFPMTPLPASTWGRAPGQPVRPNIRIAFSASPAVLAVRDKAADTPDAVKTLDEIAATHVPFRALLAERNALVDHLDSQATSPDEARDTILCSAINNVENLILGGVSHTPDDTIVRLIALAQVAAEGHEVDDVTAARGIKDAQRHFGIGYLHEGLRDEQPLGATSAASATAWQSAYDLYCIKRAERRSHEAAVVKPAYARYEAVRAQWPADLVISGNPEAQAALDAVDYDAAEDRFDELVMIEHAALMSLLLTPVPGASELATKLSIFVAEEGWDFKSAEANLIMRDDARRLAGHGAVQQDAALLAAFKARRAESAFWLDNGTTPVTDQIEERSNEIVRDAEAMLFGTQATSIEGVIAKLRALFPYFSQQPYSERAPVDPSHSGFREGLKEDGGNEQVLWACIEDLARISGVNLAEQGA</sequence>
<evidence type="ECO:0000256" key="1">
    <source>
        <dbReference type="SAM" id="MobiDB-lite"/>
    </source>
</evidence>
<keyword evidence="3" id="KW-1185">Reference proteome</keyword>